<comment type="caution">
    <text evidence="1">The sequence shown here is derived from an EMBL/GenBank/DDBJ whole genome shotgun (WGS) entry which is preliminary data.</text>
</comment>
<dbReference type="Proteomes" id="UP000789920">
    <property type="component" value="Unassembled WGS sequence"/>
</dbReference>
<dbReference type="EMBL" id="CAJVQC010165760">
    <property type="protein sequence ID" value="CAG8849485.1"/>
    <property type="molecule type" value="Genomic_DNA"/>
</dbReference>
<name>A0ACA9SX80_9GLOM</name>
<proteinExistence type="predicted"/>
<reference evidence="1" key="1">
    <citation type="submission" date="2021-06" db="EMBL/GenBank/DDBJ databases">
        <authorList>
            <person name="Kallberg Y."/>
            <person name="Tangrot J."/>
            <person name="Rosling A."/>
        </authorList>
    </citation>
    <scope>NUCLEOTIDE SEQUENCE</scope>
    <source>
        <strain evidence="1">MA461A</strain>
    </source>
</reference>
<sequence>SMEVIPCSTIALAAFMRILLFKCASNTVSSDSPYGLYNTVKD</sequence>
<accession>A0ACA9SX80</accession>
<feature type="non-terminal residue" evidence="1">
    <location>
        <position position="42"/>
    </location>
</feature>
<keyword evidence="2" id="KW-1185">Reference proteome</keyword>
<evidence type="ECO:0000313" key="1">
    <source>
        <dbReference type="EMBL" id="CAG8849485.1"/>
    </source>
</evidence>
<evidence type="ECO:0000313" key="2">
    <source>
        <dbReference type="Proteomes" id="UP000789920"/>
    </source>
</evidence>
<gene>
    <name evidence="1" type="ORF">RPERSI_LOCUS35610</name>
</gene>
<protein>
    <submittedName>
        <fullName evidence="1">33403_t:CDS:1</fullName>
    </submittedName>
</protein>
<organism evidence="1 2">
    <name type="scientific">Racocetra persica</name>
    <dbReference type="NCBI Taxonomy" id="160502"/>
    <lineage>
        <taxon>Eukaryota</taxon>
        <taxon>Fungi</taxon>
        <taxon>Fungi incertae sedis</taxon>
        <taxon>Mucoromycota</taxon>
        <taxon>Glomeromycotina</taxon>
        <taxon>Glomeromycetes</taxon>
        <taxon>Diversisporales</taxon>
        <taxon>Gigasporaceae</taxon>
        <taxon>Racocetra</taxon>
    </lineage>
</organism>
<feature type="non-terminal residue" evidence="1">
    <location>
        <position position="1"/>
    </location>
</feature>